<dbReference type="InterPro" id="IPR019239">
    <property type="entry name" value="VapB_antitoxin"/>
</dbReference>
<dbReference type="RefSeq" id="WP_137906295.1">
    <property type="nucleotide sequence ID" value="NZ_BJCF01000001.1"/>
</dbReference>
<dbReference type="Pfam" id="PF09957">
    <property type="entry name" value="VapB_antitoxin"/>
    <property type="match status" value="1"/>
</dbReference>
<evidence type="ECO:0000313" key="1">
    <source>
        <dbReference type="EMBL" id="GCL40437.1"/>
    </source>
</evidence>
<dbReference type="AlphaFoldDB" id="A0A480A687"/>
<organism evidence="1 2">
    <name type="scientific">Dolichospermum planctonicum</name>
    <dbReference type="NCBI Taxonomy" id="136072"/>
    <lineage>
        <taxon>Bacteria</taxon>
        <taxon>Bacillati</taxon>
        <taxon>Cyanobacteriota</taxon>
        <taxon>Cyanophyceae</taxon>
        <taxon>Nostocales</taxon>
        <taxon>Aphanizomenonaceae</taxon>
        <taxon>Dolichospermum</taxon>
    </lineage>
</organism>
<dbReference type="EMBL" id="BJCF01000001">
    <property type="protein sequence ID" value="GCL40437.1"/>
    <property type="molecule type" value="Genomic_DNA"/>
</dbReference>
<name>A0A480A687_9CYAN</name>
<comment type="caution">
    <text evidence="1">The sequence shown here is derived from an EMBL/GenBank/DDBJ whole genome shotgun (WGS) entry which is preliminary data.</text>
</comment>
<reference evidence="2" key="1">
    <citation type="submission" date="2019-02" db="EMBL/GenBank/DDBJ databases">
        <title>Draft genome sequence of Dolichospermum planctonicum NIES-80.</title>
        <authorList>
            <person name="Yamaguchi H."/>
            <person name="Suzuki S."/>
            <person name="Kawachi M."/>
        </authorList>
    </citation>
    <scope>NUCLEOTIDE SEQUENCE [LARGE SCALE GENOMIC DNA]</scope>
    <source>
        <strain evidence="2">NIES-80</strain>
    </source>
</reference>
<dbReference type="OrthoDB" id="9805830at2"/>
<evidence type="ECO:0008006" key="3">
    <source>
        <dbReference type="Google" id="ProtNLM"/>
    </source>
</evidence>
<proteinExistence type="predicted"/>
<protein>
    <recommendedName>
        <fullName evidence="3">Type II toxin-antitoxin system VapB family antitoxin</fullName>
    </recommendedName>
</protein>
<sequence>MRTNIELDDGLIEEAFRLTNVRTKKELIHLALQELIRARKKRNLLDLSGQIQFTPDYDYKALRENRNVSDLYFRLDECFTR</sequence>
<accession>A0A480A687</accession>
<evidence type="ECO:0000313" key="2">
    <source>
        <dbReference type="Proteomes" id="UP000299367"/>
    </source>
</evidence>
<gene>
    <name evidence="1" type="ORF">NIES80_01230</name>
</gene>
<dbReference type="Proteomes" id="UP000299367">
    <property type="component" value="Unassembled WGS sequence"/>
</dbReference>